<reference evidence="2" key="1">
    <citation type="submission" date="2017-05" db="UniProtKB">
        <authorList>
            <consortium name="EnsemblMetazoa"/>
        </authorList>
    </citation>
    <scope>IDENTIFICATION</scope>
</reference>
<dbReference type="InParanoid" id="A0A1X7U1E4"/>
<accession>A0A1X7U1E4</accession>
<sequence length="116" mass="12760">MARQYDVEEAFDLAMNDDSHEVLSPHSDHQLGFEEDDNKCVLATDVTIDDTVVSTTTDFDETGTEPATTSSPAGDVDLSSPSTPAATITDHKWTNFLEPVYVAEFTQPVCLFLLHH</sequence>
<dbReference type="EnsemblMetazoa" id="Aqu2.1.21308_001">
    <property type="protein sequence ID" value="Aqu2.1.21308_001"/>
    <property type="gene ID" value="Aqu2.1.21308"/>
</dbReference>
<name>A0A1X7U1E4_AMPQE</name>
<evidence type="ECO:0000256" key="1">
    <source>
        <dbReference type="SAM" id="MobiDB-lite"/>
    </source>
</evidence>
<organism evidence="2">
    <name type="scientific">Amphimedon queenslandica</name>
    <name type="common">Sponge</name>
    <dbReference type="NCBI Taxonomy" id="400682"/>
    <lineage>
        <taxon>Eukaryota</taxon>
        <taxon>Metazoa</taxon>
        <taxon>Porifera</taxon>
        <taxon>Demospongiae</taxon>
        <taxon>Heteroscleromorpha</taxon>
        <taxon>Haplosclerida</taxon>
        <taxon>Niphatidae</taxon>
        <taxon>Amphimedon</taxon>
    </lineage>
</organism>
<dbReference type="AlphaFoldDB" id="A0A1X7U1E4"/>
<protein>
    <submittedName>
        <fullName evidence="2">Uncharacterized protein</fullName>
    </submittedName>
</protein>
<feature type="region of interest" description="Disordered" evidence="1">
    <location>
        <begin position="56"/>
        <end position="84"/>
    </location>
</feature>
<proteinExistence type="predicted"/>
<evidence type="ECO:0000313" key="2">
    <source>
        <dbReference type="EnsemblMetazoa" id="Aqu2.1.21308_001"/>
    </source>
</evidence>